<feature type="non-terminal residue" evidence="3">
    <location>
        <position position="1"/>
    </location>
</feature>
<feature type="region of interest" description="Disordered" evidence="1">
    <location>
        <begin position="1"/>
        <end position="24"/>
    </location>
</feature>
<accession>A0AAV5SNA2</accession>
<gene>
    <name evidence="3" type="ORF">PENTCL1PPCAC_6569</name>
</gene>
<sequence>ICRGMEDESEPNKLQLSDDNVPPREEKSLSILDLPLEMNTRIIEKLDFPTRLALRKSCQRLYSAEASAKLNIAELLIYRTSNDNYALVVKDKLSDTLKIVRIVVRFRRACPMHKNNPSFMRMMKDFRETDYQEYETPLGELATTIQDHLNRSTVDSIDINGFLCSDSSMTQLCGLMRDKPIHSLLLQSTFSTTSDDRLFELIFCCPKLRSA</sequence>
<organism evidence="3 4">
    <name type="scientific">Pristionchus entomophagus</name>
    <dbReference type="NCBI Taxonomy" id="358040"/>
    <lineage>
        <taxon>Eukaryota</taxon>
        <taxon>Metazoa</taxon>
        <taxon>Ecdysozoa</taxon>
        <taxon>Nematoda</taxon>
        <taxon>Chromadorea</taxon>
        <taxon>Rhabditida</taxon>
        <taxon>Rhabditina</taxon>
        <taxon>Diplogasteromorpha</taxon>
        <taxon>Diplogasteroidea</taxon>
        <taxon>Neodiplogasteridae</taxon>
        <taxon>Pristionchus</taxon>
    </lineage>
</organism>
<evidence type="ECO:0000256" key="1">
    <source>
        <dbReference type="SAM" id="MobiDB-lite"/>
    </source>
</evidence>
<dbReference type="AlphaFoldDB" id="A0AAV5SNA2"/>
<reference evidence="3" key="1">
    <citation type="submission" date="2023-10" db="EMBL/GenBank/DDBJ databases">
        <title>Genome assembly of Pristionchus species.</title>
        <authorList>
            <person name="Yoshida K."/>
            <person name="Sommer R.J."/>
        </authorList>
    </citation>
    <scope>NUCLEOTIDE SEQUENCE</scope>
    <source>
        <strain evidence="3">RS0144</strain>
    </source>
</reference>
<evidence type="ECO:0000259" key="2">
    <source>
        <dbReference type="PROSITE" id="PS50181"/>
    </source>
</evidence>
<evidence type="ECO:0000313" key="4">
    <source>
        <dbReference type="Proteomes" id="UP001432027"/>
    </source>
</evidence>
<evidence type="ECO:0000313" key="3">
    <source>
        <dbReference type="EMBL" id="GMS84394.1"/>
    </source>
</evidence>
<dbReference type="InterPro" id="IPR001810">
    <property type="entry name" value="F-box_dom"/>
</dbReference>
<protein>
    <recommendedName>
        <fullName evidence="2">F-box domain-containing protein</fullName>
    </recommendedName>
</protein>
<dbReference type="Proteomes" id="UP001432027">
    <property type="component" value="Unassembled WGS sequence"/>
</dbReference>
<proteinExistence type="predicted"/>
<dbReference type="PROSITE" id="PS50181">
    <property type="entry name" value="FBOX"/>
    <property type="match status" value="1"/>
</dbReference>
<feature type="non-terminal residue" evidence="3">
    <location>
        <position position="211"/>
    </location>
</feature>
<feature type="domain" description="F-box" evidence="2">
    <location>
        <begin position="28"/>
        <end position="75"/>
    </location>
</feature>
<name>A0AAV5SNA2_9BILA</name>
<dbReference type="EMBL" id="BTSX01000002">
    <property type="protein sequence ID" value="GMS84394.1"/>
    <property type="molecule type" value="Genomic_DNA"/>
</dbReference>
<comment type="caution">
    <text evidence="3">The sequence shown here is derived from an EMBL/GenBank/DDBJ whole genome shotgun (WGS) entry which is preliminary data.</text>
</comment>
<dbReference type="Pfam" id="PF00646">
    <property type="entry name" value="F-box"/>
    <property type="match status" value="1"/>
</dbReference>
<keyword evidence="4" id="KW-1185">Reference proteome</keyword>